<proteinExistence type="predicted"/>
<keyword evidence="2" id="KW-1185">Reference proteome</keyword>
<reference evidence="1" key="1">
    <citation type="submission" date="2020-04" db="EMBL/GenBank/DDBJ databases">
        <authorList>
            <person name="Alioto T."/>
            <person name="Alioto T."/>
            <person name="Gomez Garrido J."/>
        </authorList>
    </citation>
    <scope>NUCLEOTIDE SEQUENCE</scope>
    <source>
        <strain evidence="1">A484AB</strain>
    </source>
</reference>
<protein>
    <submittedName>
        <fullName evidence="1">Uncharacterized protein</fullName>
    </submittedName>
</protein>
<evidence type="ECO:0000313" key="2">
    <source>
        <dbReference type="Proteomes" id="UP001152795"/>
    </source>
</evidence>
<sequence>MDDSSPEIINLKRQKAFDNHCVASSQYKFYRNIVNRERKLCKANFYKSKIEHTKKEKYRGKKLKEYFRAQRNTTTLTDHIQDEVAKNLSTKEI</sequence>
<dbReference type="AlphaFoldDB" id="A0A6S7GNF1"/>
<comment type="caution">
    <text evidence="1">The sequence shown here is derived from an EMBL/GenBank/DDBJ whole genome shotgun (WGS) entry which is preliminary data.</text>
</comment>
<dbReference type="Proteomes" id="UP001152795">
    <property type="component" value="Unassembled WGS sequence"/>
</dbReference>
<evidence type="ECO:0000313" key="1">
    <source>
        <dbReference type="EMBL" id="CAB3991389.1"/>
    </source>
</evidence>
<name>A0A6S7GNF1_PARCT</name>
<dbReference type="EMBL" id="CACRXK020001840">
    <property type="protein sequence ID" value="CAB3991389.1"/>
    <property type="molecule type" value="Genomic_DNA"/>
</dbReference>
<accession>A0A6S7GNF1</accession>
<organism evidence="1 2">
    <name type="scientific">Paramuricea clavata</name>
    <name type="common">Red gorgonian</name>
    <name type="synonym">Violescent sea-whip</name>
    <dbReference type="NCBI Taxonomy" id="317549"/>
    <lineage>
        <taxon>Eukaryota</taxon>
        <taxon>Metazoa</taxon>
        <taxon>Cnidaria</taxon>
        <taxon>Anthozoa</taxon>
        <taxon>Octocorallia</taxon>
        <taxon>Malacalcyonacea</taxon>
        <taxon>Plexauridae</taxon>
        <taxon>Paramuricea</taxon>
    </lineage>
</organism>
<gene>
    <name evidence="1" type="ORF">PACLA_8A001450</name>
</gene>